<dbReference type="EMBL" id="PFCI01000019">
    <property type="protein sequence ID" value="PIR72186.1"/>
    <property type="molecule type" value="Genomic_DNA"/>
</dbReference>
<comment type="caution">
    <text evidence="1">The sequence shown here is derived from an EMBL/GenBank/DDBJ whole genome shotgun (WGS) entry which is preliminary data.</text>
</comment>
<evidence type="ECO:0000313" key="2">
    <source>
        <dbReference type="Proteomes" id="UP000237006"/>
    </source>
</evidence>
<proteinExistence type="predicted"/>
<dbReference type="Pfam" id="PF05120">
    <property type="entry name" value="GvpG"/>
    <property type="match status" value="1"/>
</dbReference>
<sequence>MFLIDDLLLLPARMFMDVVEKIRDMAVEELEDTPEKLQRELLDAQMALETEEITEEEYQKKEKDILERMEALKKEKK</sequence>
<dbReference type="AlphaFoldDB" id="A0A2H0TK95"/>
<dbReference type="Proteomes" id="UP000237006">
    <property type="component" value="Unassembled WGS sequence"/>
</dbReference>
<gene>
    <name evidence="1" type="ORF">COU41_00840</name>
</gene>
<reference evidence="2" key="1">
    <citation type="submission" date="2017-09" db="EMBL/GenBank/DDBJ databases">
        <title>Depth-based differentiation of microbial function through sediment-hosted aquifers and enrichment of novel symbionts in the deep terrestrial subsurface.</title>
        <authorList>
            <person name="Probst A.J."/>
            <person name="Ladd B."/>
            <person name="Jarett J.K."/>
            <person name="Geller-Mcgrath D.E."/>
            <person name="Sieber C.M.K."/>
            <person name="Emerson J.B."/>
            <person name="Anantharaman K."/>
            <person name="Thomas B.C."/>
            <person name="Malmstrom R."/>
            <person name="Stieglmeier M."/>
            <person name="Klingl A."/>
            <person name="Woyke T."/>
            <person name="Ryan C.M."/>
            <person name="Banfield J.F."/>
        </authorList>
    </citation>
    <scope>NUCLEOTIDE SEQUENCE [LARGE SCALE GENOMIC DNA]</scope>
</reference>
<evidence type="ECO:0000313" key="1">
    <source>
        <dbReference type="EMBL" id="PIR72186.1"/>
    </source>
</evidence>
<protein>
    <submittedName>
        <fullName evidence="1">Gas vesicle protein GvpG</fullName>
    </submittedName>
</protein>
<organism evidence="1 2">
    <name type="scientific">Candidatus Nealsonbacteria bacterium CG10_big_fil_rev_8_21_14_0_10_36_228</name>
    <dbReference type="NCBI Taxonomy" id="1974708"/>
    <lineage>
        <taxon>Bacteria</taxon>
        <taxon>Candidatus Nealsoniibacteriota</taxon>
    </lineage>
</organism>
<accession>A0A2H0TK95</accession>
<dbReference type="InterPro" id="IPR007804">
    <property type="entry name" value="GvpG"/>
</dbReference>
<name>A0A2H0TK95_9BACT</name>